<dbReference type="Proteomes" id="UP000001582">
    <property type="component" value="Chromosome"/>
</dbReference>
<dbReference type="EMBL" id="CP000744">
    <property type="protein sequence ID" value="QCB64569.1"/>
    <property type="molecule type" value="Genomic_DNA"/>
</dbReference>
<name>A0A4D6FS25_PSEP7</name>
<reference evidence="1 2" key="2">
    <citation type="journal article" date="2010" name="PLoS ONE">
        <title>Complete genome sequence of the multiresistant taxonomic outlier Pseudomonas aeruginosa PA7.</title>
        <authorList>
            <person name="Roy P.H."/>
            <person name="Tetu S.G."/>
            <person name="Larouche A."/>
            <person name="Elbourne L."/>
            <person name="Tremblay S."/>
            <person name="Ren Q."/>
            <person name="Dodson R."/>
            <person name="Harkins D."/>
            <person name="Shay R."/>
            <person name="Watkins K."/>
            <person name="Mahamoud Y."/>
            <person name="Paulsen I.T."/>
        </authorList>
    </citation>
    <scope>NUCLEOTIDE SEQUENCE [LARGE SCALE GENOMIC DNA]</scope>
    <source>
        <strain evidence="1 2">PA7</strain>
    </source>
</reference>
<evidence type="ECO:0008006" key="3">
    <source>
        <dbReference type="Google" id="ProtNLM"/>
    </source>
</evidence>
<gene>
    <name evidence="1" type="ordered locus">PSPA7_6395</name>
</gene>
<dbReference type="KEGG" id="pap:PSPA7_6395"/>
<dbReference type="RefSeq" id="WP_033997054.1">
    <property type="nucleotide sequence ID" value="NC_009656.1"/>
</dbReference>
<proteinExistence type="predicted"/>
<organism evidence="1 2">
    <name type="scientific">Pseudomonas paraeruginosa (strain DSM 24068 / PA7)</name>
    <name type="common">Pseudomonas aeruginosa (strain PA7)</name>
    <dbReference type="NCBI Taxonomy" id="381754"/>
    <lineage>
        <taxon>Bacteria</taxon>
        <taxon>Pseudomonadati</taxon>
        <taxon>Pseudomonadota</taxon>
        <taxon>Gammaproteobacteria</taxon>
        <taxon>Pseudomonadales</taxon>
        <taxon>Pseudomonadaceae</taxon>
        <taxon>Pseudomonas</taxon>
        <taxon>Pseudomonas paraeruginosa</taxon>
    </lineage>
</organism>
<dbReference type="GeneID" id="77219595"/>
<protein>
    <recommendedName>
        <fullName evidence="3">Zinc-ribbon domain-containing protein</fullName>
    </recommendedName>
</protein>
<sequence>MQGSQPTRRSDVASHAAAVALDSGKFRELLLRYELQCLDDEWKGWSRKYRFRCRQGHVFDRSADALARARTDACPTCAAELRNRRLSDATRAAGVTCLEAGWLGSKAGHRCRCPAGHHWLRTGEQLLRRAQCPHCHRQSTQDHRLQQLEAQAARHGGECLVDRFAGLNWRYSFRCRQGHEWKAMGAAVLRGSWCPVCAREQRLLKASGTRKRKASSA</sequence>
<reference evidence="1 2" key="1">
    <citation type="submission" date="2007-06" db="EMBL/GenBank/DDBJ databases">
        <authorList>
            <person name="Dodson R.J."/>
            <person name="Harkins D."/>
            <person name="Paulsen I.T."/>
        </authorList>
    </citation>
    <scope>NUCLEOTIDE SEQUENCE [LARGE SCALE GENOMIC DNA]</scope>
    <source>
        <strain evidence="1 2">PA7</strain>
    </source>
</reference>
<evidence type="ECO:0000313" key="2">
    <source>
        <dbReference type="Proteomes" id="UP000001582"/>
    </source>
</evidence>
<dbReference type="AlphaFoldDB" id="A0A4D6FS25"/>
<evidence type="ECO:0000313" key="1">
    <source>
        <dbReference type="EMBL" id="QCB64569.1"/>
    </source>
</evidence>
<accession>A0A4D6FS25</accession>